<feature type="compositionally biased region" description="Polar residues" evidence="1">
    <location>
        <begin position="70"/>
        <end position="80"/>
    </location>
</feature>
<keyword evidence="4" id="KW-1185">Reference proteome</keyword>
<evidence type="ECO:0000313" key="3">
    <source>
        <dbReference type="EMBL" id="CUI14208.1"/>
    </source>
</evidence>
<accession>A0A0S4KEV4</accession>
<feature type="compositionally biased region" description="Low complexity" evidence="1">
    <location>
        <begin position="151"/>
        <end position="164"/>
    </location>
</feature>
<feature type="domain" description="PH-like" evidence="2">
    <location>
        <begin position="235"/>
        <end position="332"/>
    </location>
</feature>
<dbReference type="Proteomes" id="UP000051952">
    <property type="component" value="Unassembled WGS sequence"/>
</dbReference>
<dbReference type="OrthoDB" id="252791at2759"/>
<feature type="region of interest" description="Disordered" evidence="1">
    <location>
        <begin position="94"/>
        <end position="129"/>
    </location>
</feature>
<feature type="region of interest" description="Disordered" evidence="1">
    <location>
        <begin position="142"/>
        <end position="227"/>
    </location>
</feature>
<dbReference type="VEuPathDB" id="TriTrypDB:BSAL_78350"/>
<feature type="compositionally biased region" description="Basic and acidic residues" evidence="1">
    <location>
        <begin position="186"/>
        <end position="197"/>
    </location>
</feature>
<dbReference type="InterPro" id="IPR057317">
    <property type="entry name" value="PH-like_tryp"/>
</dbReference>
<organism evidence="3 4">
    <name type="scientific">Bodo saltans</name>
    <name type="common">Flagellated protozoan</name>
    <dbReference type="NCBI Taxonomy" id="75058"/>
    <lineage>
        <taxon>Eukaryota</taxon>
        <taxon>Discoba</taxon>
        <taxon>Euglenozoa</taxon>
        <taxon>Kinetoplastea</taxon>
        <taxon>Metakinetoplastina</taxon>
        <taxon>Eubodonida</taxon>
        <taxon>Bodonidae</taxon>
        <taxon>Bodo</taxon>
    </lineage>
</organism>
<dbReference type="Pfam" id="PF23732">
    <property type="entry name" value="PH_22"/>
    <property type="match status" value="1"/>
</dbReference>
<dbReference type="EMBL" id="CYKH01000768">
    <property type="protein sequence ID" value="CUI14208.1"/>
    <property type="molecule type" value="Genomic_DNA"/>
</dbReference>
<name>A0A0S4KEV4_BODSA</name>
<evidence type="ECO:0000313" key="4">
    <source>
        <dbReference type="Proteomes" id="UP000051952"/>
    </source>
</evidence>
<reference evidence="4" key="1">
    <citation type="submission" date="2015-09" db="EMBL/GenBank/DDBJ databases">
        <authorList>
            <consortium name="Pathogen Informatics"/>
        </authorList>
    </citation>
    <scope>NUCLEOTIDE SEQUENCE [LARGE SCALE GENOMIC DNA]</scope>
    <source>
        <strain evidence="4">Lake Konstanz</strain>
    </source>
</reference>
<protein>
    <recommendedName>
        <fullName evidence="2">PH-like domain-containing protein</fullName>
    </recommendedName>
</protein>
<proteinExistence type="predicted"/>
<sequence length="339" mass="37230">MAPRRGRALAAPIVFQPRDESVHRFAPTFSRASSVGPYNPQLSSRAPDQRERSRSAPAKQRQGKELLQARNPSEMSSRASSLGAAVGFLLSRARQQKMTSQSSKRSRSSSAIYSRQQSENRDNYRESLASSTAANLGYHANSTNERHQSQQRRPQQHNYQQSQQKCENLPAGGHERDSSQGAPKSLRRERQDYHAKDGSSMFTGLASIPPDPTTRTERDEAPSSASSAPVMMNARVQPVWVLIGTFKTTMDNIVRVSGGSLLWHQRNPKGGFQSMQIALSLITEVSCARVAVASDVAPTFSVIIKTAGKPSQVTFGFKNVNDATGFKTTLVQIIRSISI</sequence>
<evidence type="ECO:0000256" key="1">
    <source>
        <dbReference type="SAM" id="MobiDB-lite"/>
    </source>
</evidence>
<gene>
    <name evidence="3" type="ORF">BSAL_78350</name>
</gene>
<feature type="region of interest" description="Disordered" evidence="1">
    <location>
        <begin position="1"/>
        <end position="81"/>
    </location>
</feature>
<dbReference type="AlphaFoldDB" id="A0A0S4KEV4"/>
<evidence type="ECO:0000259" key="2">
    <source>
        <dbReference type="Pfam" id="PF23732"/>
    </source>
</evidence>
<feature type="compositionally biased region" description="Low complexity" evidence="1">
    <location>
        <begin position="96"/>
        <end position="117"/>
    </location>
</feature>